<feature type="coiled-coil region" evidence="1">
    <location>
        <begin position="427"/>
        <end position="454"/>
    </location>
</feature>
<accession>A0A1B8QT52</accession>
<dbReference type="Proteomes" id="UP000092575">
    <property type="component" value="Unassembled WGS sequence"/>
</dbReference>
<reference evidence="3 5" key="1">
    <citation type="submission" date="2016-05" db="EMBL/GenBank/DDBJ databases">
        <title>Draft genome sequence of Moraxella nonliquefaciens CCUG 348T.</title>
        <authorList>
            <person name="Salva-Serra F."/>
            <person name="Engstrom-Jakobsson H."/>
            <person name="Thorell K."/>
            <person name="Gonzales-Siles L."/>
            <person name="Karlsson R."/>
            <person name="Boulund F."/>
            <person name="Engstrand L."/>
            <person name="Kristiansson E."/>
            <person name="Moore E."/>
        </authorList>
    </citation>
    <scope>NUCLEOTIDE SEQUENCE [LARGE SCALE GENOMIC DNA]</scope>
    <source>
        <strain evidence="3 5">CCUG 348</strain>
    </source>
</reference>
<evidence type="ECO:0000313" key="6">
    <source>
        <dbReference type="Proteomes" id="UP000594834"/>
    </source>
</evidence>
<evidence type="ECO:0000313" key="3">
    <source>
        <dbReference type="EMBL" id="OBX88318.1"/>
    </source>
</evidence>
<evidence type="ECO:0000313" key="4">
    <source>
        <dbReference type="EMBL" id="QPT44629.1"/>
    </source>
</evidence>
<evidence type="ECO:0000256" key="1">
    <source>
        <dbReference type="SAM" id="Coils"/>
    </source>
</evidence>
<keyword evidence="2" id="KW-0812">Transmembrane</keyword>
<evidence type="ECO:0000313" key="5">
    <source>
        <dbReference type="Proteomes" id="UP000092575"/>
    </source>
</evidence>
<dbReference type="EMBL" id="CP065728">
    <property type="protein sequence ID" value="QPT44629.1"/>
    <property type="molecule type" value="Genomic_DNA"/>
</dbReference>
<protein>
    <recommendedName>
        <fullName evidence="7">MotA/TolQ/ExbB proton channel domain-containing protein</fullName>
    </recommendedName>
</protein>
<evidence type="ECO:0008006" key="7">
    <source>
        <dbReference type="Google" id="ProtNLM"/>
    </source>
</evidence>
<name>A0A1B8QT52_MORNO</name>
<dbReference type="STRING" id="478.A7456_00165"/>
<keyword evidence="2" id="KW-0472">Membrane</keyword>
<dbReference type="EMBL" id="LXTW01000001">
    <property type="protein sequence ID" value="OBX88318.1"/>
    <property type="molecule type" value="Genomic_DNA"/>
</dbReference>
<keyword evidence="2" id="KW-1133">Transmembrane helix</keyword>
<proteinExistence type="predicted"/>
<dbReference type="AlphaFoldDB" id="A0A1B8QT52"/>
<feature type="transmembrane region" description="Helical" evidence="2">
    <location>
        <begin position="125"/>
        <end position="146"/>
    </location>
</feature>
<dbReference type="SUPFAM" id="SSF58104">
    <property type="entry name" value="Methyl-accepting chemotaxis protein (MCP) signaling domain"/>
    <property type="match status" value="1"/>
</dbReference>
<dbReference type="Proteomes" id="UP000594834">
    <property type="component" value="Chromosome"/>
</dbReference>
<feature type="coiled-coil region" evidence="1">
    <location>
        <begin position="634"/>
        <end position="661"/>
    </location>
</feature>
<evidence type="ECO:0000256" key="2">
    <source>
        <dbReference type="SAM" id="Phobius"/>
    </source>
</evidence>
<keyword evidence="6" id="KW-1185">Reference proteome</keyword>
<feature type="coiled-coil region" evidence="1">
    <location>
        <begin position="298"/>
        <end position="350"/>
    </location>
</feature>
<feature type="transmembrane region" description="Helical" evidence="2">
    <location>
        <begin position="21"/>
        <end position="43"/>
    </location>
</feature>
<keyword evidence="1" id="KW-0175">Coiled coil</keyword>
<sequence>MSFWEIFRKLLPFSGNEPSDWIITIAVIILWMVLISNILRGWIEYKNKSKKIKNFKHTIDEINTVDEISFDEDEKLQNSWKYFQKNLIEVSENDQKNTYRIYDASQFFTLNTVFKRIGSAQFSNTSSLLLSIGLLGTFIGLFYGLVQLNLDDAEKLQASMNQLIRASGAKFASSIWGLGLSIFFGIYERWLTQKAKNSLIELQDAINELYLSAFSEQNLLNLESIGTQNKKLLNDLNVTASTHNETSQSGFVLLKNQLEQNHNESQKFLNGIYQVLRKEHEENNDFHKQSLALFQDIKKNQEETNEQLLRHLEEISQSNTSLLENNQEQLERLKEQIEVLNGLAMDIAEELPRLMTNAVSESMDSLVKHIGGSEDNTLHDAIISGTGANFSEKLDKVLQDFMVEVKKSTGSDVENINKTIGNISSITQTLNDDISNLTEQMTKLLNNIQEKIDDQATKNGEASNSIKISAENAGDEIKNALSPISTTLKEFNDLVSQAKNHLQIIPDYLEQFETATGNLKDSANNTLSASDRLQESSIKLASTSNQLTTTMDDFNKGLDNITDKLKVIPTELHGILKMIEQVSNNANSTYLELSSQHKQLLTTNQQLMTHWIKGLEDYQDKTDDFVKQILSDMEQHIKQVLQEAKKDLNDYKSKSDEHIQTNLAKYEEMIQVFIKKADGLINTTFANFDGSLSKFASELAGAIEELNGAIEILNQKLQGR</sequence>
<dbReference type="RefSeq" id="WP_067006284.1">
    <property type="nucleotide sequence ID" value="NZ_CP065728.1"/>
</dbReference>
<dbReference type="Gene3D" id="1.10.287.950">
    <property type="entry name" value="Methyl-accepting chemotaxis protein"/>
    <property type="match status" value="1"/>
</dbReference>
<reference evidence="4 6" key="2">
    <citation type="submission" date="2020-12" db="EMBL/GenBank/DDBJ databases">
        <title>FDA dAtabase for Regulatory Grade micrObial Sequences (FDA-ARGOS): Supporting development and validation of Infectious Disease Dx tests.</title>
        <authorList>
            <person name="Sproer C."/>
            <person name="Gronow S."/>
            <person name="Severitt S."/>
            <person name="Schroder I."/>
            <person name="Tallon L."/>
            <person name="Sadzewicz L."/>
            <person name="Zhao X."/>
            <person name="Boylan J."/>
            <person name="Ott S."/>
            <person name="Bowen H."/>
            <person name="Vavikolanu K."/>
            <person name="Mehta A."/>
            <person name="Aluvathingal J."/>
            <person name="Nadendla S."/>
            <person name="Lowell S."/>
            <person name="Myers T."/>
            <person name="Yan Y."/>
            <person name="Sichtig H."/>
        </authorList>
    </citation>
    <scope>NUCLEOTIDE SEQUENCE [LARGE SCALE GENOMIC DNA]</scope>
    <source>
        <strain evidence="4 6">FDAARGOS_869</strain>
    </source>
</reference>
<organism evidence="3 5">
    <name type="scientific">Moraxella nonliquefaciens</name>
    <dbReference type="NCBI Taxonomy" id="478"/>
    <lineage>
        <taxon>Bacteria</taxon>
        <taxon>Pseudomonadati</taxon>
        <taxon>Pseudomonadota</taxon>
        <taxon>Gammaproteobacteria</taxon>
        <taxon>Moraxellales</taxon>
        <taxon>Moraxellaceae</taxon>
        <taxon>Moraxella</taxon>
    </lineage>
</organism>
<gene>
    <name evidence="3" type="ORF">A7456_00165</name>
    <name evidence="4" type="ORF">I6G26_00800</name>
</gene>